<sequence length="371" mass="42644">MKPLVSVLVPIYNVEKYLSECLGSLAAQDFKQAEFICINDGSTDGSRDIIEHFLNKDSRFKVIDKENSGYGASMNRGLEAAQGDYVAILESDDFMEEDALSKLHQAISSTGADVVKANFWMYWSIPIKRNEFFEAIPGRKSEKIADPASDPFIFYTKPSIWSAIYRKSFLDTEKISFLETPGASFQDTSFTFKVWASTHKVYYLHDAFVHYRQDNENSSVNSPGKVDALFNEYREISRWLETDPEKQKTFSPVKVKMLYDALIWNYERVAAEHKVEVLRKGRAMFLDDFTQGNVDIRLFEPWKLLDMQKIMILPEKYHHDRNRGEALSHRVGRVIQDRGFVGFAYAGGVKVFNKGKGLLNRAKDICNRTRL</sequence>
<keyword evidence="2 4" id="KW-0808">Transferase</keyword>
<dbReference type="CDD" id="cd00761">
    <property type="entry name" value="Glyco_tranf_GTA_type"/>
    <property type="match status" value="1"/>
</dbReference>
<evidence type="ECO:0000256" key="1">
    <source>
        <dbReference type="ARBA" id="ARBA00022676"/>
    </source>
</evidence>
<accession>A0AAJ1BCC5</accession>
<comment type="caution">
    <text evidence="4">The sequence shown here is derived from an EMBL/GenBank/DDBJ whole genome shotgun (WGS) entry which is preliminary data.</text>
</comment>
<dbReference type="GO" id="GO:0016757">
    <property type="term" value="F:glycosyltransferase activity"/>
    <property type="evidence" value="ECO:0007669"/>
    <property type="project" value="UniProtKB-KW"/>
</dbReference>
<gene>
    <name evidence="4" type="ORF">L0M99_05940</name>
</gene>
<dbReference type="AlphaFoldDB" id="A0AAJ1BCC5"/>
<feature type="domain" description="Glycosyltransferase 2-like" evidence="3">
    <location>
        <begin position="6"/>
        <end position="120"/>
    </location>
</feature>
<evidence type="ECO:0000313" key="5">
    <source>
        <dbReference type="Proteomes" id="UP001200537"/>
    </source>
</evidence>
<proteinExistence type="predicted"/>
<dbReference type="InterPro" id="IPR001173">
    <property type="entry name" value="Glyco_trans_2-like"/>
</dbReference>
<organism evidence="4 5">
    <name type="scientific">Varibaculum cambriense</name>
    <dbReference type="NCBI Taxonomy" id="184870"/>
    <lineage>
        <taxon>Bacteria</taxon>
        <taxon>Bacillati</taxon>
        <taxon>Actinomycetota</taxon>
        <taxon>Actinomycetes</taxon>
        <taxon>Actinomycetales</taxon>
        <taxon>Actinomycetaceae</taxon>
        <taxon>Varibaculum</taxon>
    </lineage>
</organism>
<dbReference type="PANTHER" id="PTHR22916:SF51">
    <property type="entry name" value="GLYCOSYLTRANSFERASE EPSH-RELATED"/>
    <property type="match status" value="1"/>
</dbReference>
<reference evidence="4" key="1">
    <citation type="submission" date="2022-01" db="EMBL/GenBank/DDBJ databases">
        <title>Collection of gut derived symbiotic bacterial strains cultured from healthy donors.</title>
        <authorList>
            <person name="Lin H."/>
            <person name="Kohout C."/>
            <person name="Waligurski E."/>
            <person name="Pamer E.G."/>
        </authorList>
    </citation>
    <scope>NUCLEOTIDE SEQUENCE</scope>
    <source>
        <strain evidence="4">DFI.7.46</strain>
    </source>
</reference>
<keyword evidence="1 4" id="KW-0328">Glycosyltransferase</keyword>
<name>A0AAJ1BCC5_9ACTO</name>
<dbReference type="SUPFAM" id="SSF53448">
    <property type="entry name" value="Nucleotide-diphospho-sugar transferases"/>
    <property type="match status" value="1"/>
</dbReference>
<dbReference type="Gene3D" id="3.90.550.10">
    <property type="entry name" value="Spore Coat Polysaccharide Biosynthesis Protein SpsA, Chain A"/>
    <property type="match status" value="1"/>
</dbReference>
<dbReference type="Proteomes" id="UP001200537">
    <property type="component" value="Unassembled WGS sequence"/>
</dbReference>
<dbReference type="InterPro" id="IPR029044">
    <property type="entry name" value="Nucleotide-diphossugar_trans"/>
</dbReference>
<dbReference type="Pfam" id="PF00535">
    <property type="entry name" value="Glycos_transf_2"/>
    <property type="match status" value="1"/>
</dbReference>
<evidence type="ECO:0000259" key="3">
    <source>
        <dbReference type="Pfam" id="PF00535"/>
    </source>
</evidence>
<dbReference type="RefSeq" id="WP_024059707.1">
    <property type="nucleotide sequence ID" value="NZ_JAGZVZ010000002.1"/>
</dbReference>
<dbReference type="PANTHER" id="PTHR22916">
    <property type="entry name" value="GLYCOSYLTRANSFERASE"/>
    <property type="match status" value="1"/>
</dbReference>
<evidence type="ECO:0000313" key="4">
    <source>
        <dbReference type="EMBL" id="MCG4618031.1"/>
    </source>
</evidence>
<evidence type="ECO:0000256" key="2">
    <source>
        <dbReference type="ARBA" id="ARBA00022679"/>
    </source>
</evidence>
<dbReference type="EC" id="2.4.-.-" evidence="4"/>
<protein>
    <submittedName>
        <fullName evidence="4">Glycosyltransferase</fullName>
        <ecNumber evidence="4">2.4.-.-</ecNumber>
    </submittedName>
</protein>
<dbReference type="EMBL" id="JAKNHJ010000010">
    <property type="protein sequence ID" value="MCG4618031.1"/>
    <property type="molecule type" value="Genomic_DNA"/>
</dbReference>